<dbReference type="PANTHER" id="PTHR11954:SF6">
    <property type="entry name" value="MACROPHAGE MIGRATION INHIBITORY FACTOR"/>
    <property type="match status" value="1"/>
</dbReference>
<evidence type="ECO:0000256" key="10">
    <source>
        <dbReference type="ARBA" id="ARBA00041631"/>
    </source>
</evidence>
<accession>A0A6J1WZI8</accession>
<dbReference type="GO" id="GO:0005125">
    <property type="term" value="F:cytokine activity"/>
    <property type="evidence" value="ECO:0007669"/>
    <property type="project" value="UniProtKB-KW"/>
</dbReference>
<dbReference type="GO" id="GO:0050178">
    <property type="term" value="F:phenylpyruvate tautomerase activity"/>
    <property type="evidence" value="ECO:0007669"/>
    <property type="project" value="UniProtKB-EC"/>
</dbReference>
<evidence type="ECO:0000313" key="13">
    <source>
        <dbReference type="Proteomes" id="UP001652740"/>
    </source>
</evidence>
<keyword evidence="5" id="KW-0413">Isomerase</keyword>
<proteinExistence type="inferred from homology"/>
<keyword evidence="13" id="KW-1185">Reference proteome</keyword>
<evidence type="ECO:0000256" key="11">
    <source>
        <dbReference type="ARBA" id="ARBA00041912"/>
    </source>
</evidence>
<dbReference type="PANTHER" id="PTHR11954">
    <property type="entry name" value="D-DOPACHROME DECARBOXYLASE"/>
    <property type="match status" value="1"/>
</dbReference>
<dbReference type="InParanoid" id="A0A6J1WZI8"/>
<dbReference type="Pfam" id="PF01187">
    <property type="entry name" value="MIF"/>
    <property type="match status" value="1"/>
</dbReference>
<name>A0A6J1WZI8_GALME</name>
<dbReference type="InterPro" id="IPR014347">
    <property type="entry name" value="Tautomerase/MIF_sf"/>
</dbReference>
<organism evidence="13 14">
    <name type="scientific">Galleria mellonella</name>
    <name type="common">Greater wax moth</name>
    <dbReference type="NCBI Taxonomy" id="7137"/>
    <lineage>
        <taxon>Eukaryota</taxon>
        <taxon>Metazoa</taxon>
        <taxon>Ecdysozoa</taxon>
        <taxon>Arthropoda</taxon>
        <taxon>Hexapoda</taxon>
        <taxon>Insecta</taxon>
        <taxon>Pterygota</taxon>
        <taxon>Neoptera</taxon>
        <taxon>Endopterygota</taxon>
        <taxon>Lepidoptera</taxon>
        <taxon>Glossata</taxon>
        <taxon>Ditrysia</taxon>
        <taxon>Pyraloidea</taxon>
        <taxon>Pyralidae</taxon>
        <taxon>Galleriinae</taxon>
        <taxon>Galleria</taxon>
    </lineage>
</organism>
<comment type="catalytic activity">
    <reaction evidence="7">
        <text>L-dopachrome = 5,6-dihydroxyindole-2-carboxylate</text>
        <dbReference type="Rhea" id="RHEA:13041"/>
        <dbReference type="ChEBI" id="CHEBI:16875"/>
        <dbReference type="ChEBI" id="CHEBI:57509"/>
        <dbReference type="EC" id="5.3.3.12"/>
    </reaction>
</comment>
<comment type="subcellular location">
    <subcellularLocation>
        <location evidence="1">Secreted</location>
    </subcellularLocation>
</comment>
<evidence type="ECO:0000256" key="5">
    <source>
        <dbReference type="ARBA" id="ARBA00023235"/>
    </source>
</evidence>
<dbReference type="RefSeq" id="XP_026761866.1">
    <property type="nucleotide sequence ID" value="XM_026906065.3"/>
</dbReference>
<dbReference type="InterPro" id="IPR001398">
    <property type="entry name" value="Macrophage_inhib_fac"/>
</dbReference>
<comment type="catalytic activity">
    <reaction evidence="6">
        <text>3-phenylpyruvate = enol-phenylpyruvate</text>
        <dbReference type="Rhea" id="RHEA:17097"/>
        <dbReference type="ChEBI" id="CHEBI:16815"/>
        <dbReference type="ChEBI" id="CHEBI:18005"/>
        <dbReference type="EC" id="5.3.2.1"/>
    </reaction>
</comment>
<evidence type="ECO:0000256" key="6">
    <source>
        <dbReference type="ARBA" id="ARBA00036735"/>
    </source>
</evidence>
<dbReference type="KEGG" id="gmw:113520665"/>
<evidence type="ECO:0000256" key="1">
    <source>
        <dbReference type="ARBA" id="ARBA00004613"/>
    </source>
</evidence>
<dbReference type="Proteomes" id="UP001652740">
    <property type="component" value="Unplaced"/>
</dbReference>
<evidence type="ECO:0000313" key="14">
    <source>
        <dbReference type="RefSeq" id="XP_026761866.1"/>
    </source>
</evidence>
<dbReference type="GO" id="GO:0004167">
    <property type="term" value="F:dopachrome isomerase activity"/>
    <property type="evidence" value="ECO:0007669"/>
    <property type="project" value="UniProtKB-EC"/>
</dbReference>
<keyword evidence="4" id="KW-0964">Secreted</keyword>
<dbReference type="GeneID" id="113520665"/>
<gene>
    <name evidence="14" type="primary">LOC113520665</name>
</gene>
<evidence type="ECO:0000256" key="8">
    <source>
        <dbReference type="ARBA" id="ARBA00038932"/>
    </source>
</evidence>
<dbReference type="GO" id="GO:0005615">
    <property type="term" value="C:extracellular space"/>
    <property type="evidence" value="ECO:0007669"/>
    <property type="project" value="UniProtKB-KW"/>
</dbReference>
<sequence length="116" mass="12529">MPCLKILTNIPKSRIPADFVDKILPLLSRVVNKPVDKFLCVISGDCQVTFGGESTSPGAVATLESIGNLGPVENKLIVKEVSAFVERELGISPNRFFLSFYDLKGYNVGKGGVTIE</sequence>
<dbReference type="SUPFAM" id="SSF55331">
    <property type="entry name" value="Tautomerase/MIF"/>
    <property type="match status" value="1"/>
</dbReference>
<dbReference type="OrthoDB" id="6080988at2759"/>
<evidence type="ECO:0000256" key="12">
    <source>
        <dbReference type="ARBA" id="ARBA00042730"/>
    </source>
</evidence>
<protein>
    <recommendedName>
        <fullName evidence="12">L-dopachrome isomerase</fullName>
        <ecNumber evidence="9">5.3.2.1</ecNumber>
        <ecNumber evidence="8">5.3.3.12</ecNumber>
    </recommendedName>
    <alternativeName>
        <fullName evidence="10">L-dopachrome tautomerase</fullName>
    </alternativeName>
    <alternativeName>
        <fullName evidence="11">Phenylpyruvate tautomerase</fullName>
    </alternativeName>
</protein>
<comment type="similarity">
    <text evidence="2">Belongs to the MIF family.</text>
</comment>
<reference evidence="14" key="1">
    <citation type="submission" date="2025-08" db="UniProtKB">
        <authorList>
            <consortium name="RefSeq"/>
        </authorList>
    </citation>
    <scope>IDENTIFICATION</scope>
    <source>
        <tissue evidence="14">Whole larvae</tissue>
    </source>
</reference>
<keyword evidence="3" id="KW-0202">Cytokine</keyword>
<dbReference type="EC" id="5.3.2.1" evidence="9"/>
<evidence type="ECO:0000256" key="2">
    <source>
        <dbReference type="ARBA" id="ARBA00005851"/>
    </source>
</evidence>
<dbReference type="Gene3D" id="3.30.429.10">
    <property type="entry name" value="Macrophage Migration Inhibitory Factor"/>
    <property type="match status" value="1"/>
</dbReference>
<dbReference type="EC" id="5.3.3.12" evidence="8"/>
<evidence type="ECO:0000256" key="4">
    <source>
        <dbReference type="ARBA" id="ARBA00022525"/>
    </source>
</evidence>
<evidence type="ECO:0000256" key="3">
    <source>
        <dbReference type="ARBA" id="ARBA00022514"/>
    </source>
</evidence>
<dbReference type="AlphaFoldDB" id="A0A6J1WZI8"/>
<evidence type="ECO:0000256" key="9">
    <source>
        <dbReference type="ARBA" id="ARBA00039086"/>
    </source>
</evidence>
<evidence type="ECO:0000256" key="7">
    <source>
        <dbReference type="ARBA" id="ARBA00036823"/>
    </source>
</evidence>